<feature type="non-terminal residue" evidence="4">
    <location>
        <position position="633"/>
    </location>
</feature>
<feature type="transmembrane region" description="Helical" evidence="3">
    <location>
        <begin position="365"/>
        <end position="386"/>
    </location>
</feature>
<evidence type="ECO:0000313" key="5">
    <source>
        <dbReference type="Proteomes" id="UP001215598"/>
    </source>
</evidence>
<dbReference type="AlphaFoldDB" id="A0AAD7NGB1"/>
<dbReference type="Proteomes" id="UP001215598">
    <property type="component" value="Unassembled WGS sequence"/>
</dbReference>
<feature type="transmembrane region" description="Helical" evidence="3">
    <location>
        <begin position="229"/>
        <end position="252"/>
    </location>
</feature>
<evidence type="ECO:0000256" key="1">
    <source>
        <dbReference type="ARBA" id="ARBA00022737"/>
    </source>
</evidence>
<evidence type="ECO:0000256" key="3">
    <source>
        <dbReference type="SAM" id="Phobius"/>
    </source>
</evidence>
<keyword evidence="1" id="KW-0677">Repeat</keyword>
<keyword evidence="3" id="KW-1133">Transmembrane helix</keyword>
<accession>A0AAD7NGB1</accession>
<feature type="transmembrane region" description="Helical" evidence="3">
    <location>
        <begin position="51"/>
        <end position="69"/>
    </location>
</feature>
<protein>
    <submittedName>
        <fullName evidence="4">Ankyrin repeat-containing domain protein</fullName>
    </submittedName>
</protein>
<feature type="transmembrane region" description="Helical" evidence="3">
    <location>
        <begin position="326"/>
        <end position="345"/>
    </location>
</feature>
<keyword evidence="3" id="KW-0812">Transmembrane</keyword>
<sequence>MSCSLSNPDVSGVGVRAAIYAQNLTCFLSVIVHLWDRKISRDELKGVKDQSIGMLAVAFAILLTTIILAKGGGGDQQITSYHAAVVLDLSWMNNTSTWIWFTLYVHHRSKRDNQPTGAHWSEWYDALLEPVQKLLGRKDETDDRTYPDIIGRHITQRTWRIAQRIWHFISVQPVLTLGSIHLSLMAAVGIWLWIDPYKFGQSLDGCDPTLTVVGAPAHFSSKPLRIASLAMYSLVLIPVINLIPPFTFFLGLHITYNQSRERHLSFWMCIDKALGGFSNVLRMALDAILHVLRLRRRPTSDIERQIVNEDANEPISPSTSNPSPRTAFLIVGLVLLVAINILFIVNIELTLRRNKGEQNNDNQWGFGQVLALLLLIIPLRDTWGALQEIQEKIQQRLKGFREQFEELLQREFHSAPVAKRLGQLVQKRVPNPTLWEADSRFGNALQLVAFYGKVDLLKLLLTRGIQDTPGEHFQTALQSAAAGGNVHMVQFLLHKRFEDKPGGYFQTTLQSAAMGGHLPMMNFLLGMNKYMEGINEVGGDYGTALCAACAHGKVEVVKALLGARARRNLDGGEFGGPLHVAVLMDNREMVELLIDKSPGDADFTWGNFGNAVDVAGFLENERLYSLLRQKGLE</sequence>
<feature type="transmembrane region" description="Helical" evidence="3">
    <location>
        <begin position="174"/>
        <end position="194"/>
    </location>
</feature>
<dbReference type="InterPro" id="IPR002110">
    <property type="entry name" value="Ankyrin_rpt"/>
</dbReference>
<comment type="caution">
    <text evidence="4">The sequence shown here is derived from an EMBL/GenBank/DDBJ whole genome shotgun (WGS) entry which is preliminary data.</text>
</comment>
<evidence type="ECO:0000256" key="2">
    <source>
        <dbReference type="ARBA" id="ARBA00023043"/>
    </source>
</evidence>
<evidence type="ECO:0000313" key="4">
    <source>
        <dbReference type="EMBL" id="KAJ7759657.1"/>
    </source>
</evidence>
<name>A0AAD7NGB1_9AGAR</name>
<keyword evidence="2" id="KW-0040">ANK repeat</keyword>
<feature type="transmembrane region" description="Helical" evidence="3">
    <location>
        <begin position="17"/>
        <end position="35"/>
    </location>
</feature>
<dbReference type="InterPro" id="IPR036770">
    <property type="entry name" value="Ankyrin_rpt-contain_sf"/>
</dbReference>
<keyword evidence="3" id="KW-0472">Membrane</keyword>
<gene>
    <name evidence="4" type="ORF">B0H16DRAFT_1534039</name>
</gene>
<dbReference type="SUPFAM" id="SSF48403">
    <property type="entry name" value="Ankyrin repeat"/>
    <property type="match status" value="1"/>
</dbReference>
<dbReference type="PANTHER" id="PTHR24198:SF165">
    <property type="entry name" value="ANKYRIN REPEAT-CONTAINING PROTEIN-RELATED"/>
    <property type="match status" value="1"/>
</dbReference>
<dbReference type="EMBL" id="JARKIB010000039">
    <property type="protein sequence ID" value="KAJ7759657.1"/>
    <property type="molecule type" value="Genomic_DNA"/>
</dbReference>
<dbReference type="SMART" id="SM00248">
    <property type="entry name" value="ANK"/>
    <property type="match status" value="5"/>
</dbReference>
<dbReference type="Pfam" id="PF12796">
    <property type="entry name" value="Ank_2"/>
    <property type="match status" value="1"/>
</dbReference>
<keyword evidence="5" id="KW-1185">Reference proteome</keyword>
<dbReference type="Gene3D" id="1.25.40.20">
    <property type="entry name" value="Ankyrin repeat-containing domain"/>
    <property type="match status" value="2"/>
</dbReference>
<organism evidence="4 5">
    <name type="scientific">Mycena metata</name>
    <dbReference type="NCBI Taxonomy" id="1033252"/>
    <lineage>
        <taxon>Eukaryota</taxon>
        <taxon>Fungi</taxon>
        <taxon>Dikarya</taxon>
        <taxon>Basidiomycota</taxon>
        <taxon>Agaricomycotina</taxon>
        <taxon>Agaricomycetes</taxon>
        <taxon>Agaricomycetidae</taxon>
        <taxon>Agaricales</taxon>
        <taxon>Marasmiineae</taxon>
        <taxon>Mycenaceae</taxon>
        <taxon>Mycena</taxon>
    </lineage>
</organism>
<reference evidence="4" key="1">
    <citation type="submission" date="2023-03" db="EMBL/GenBank/DDBJ databases">
        <title>Massive genome expansion in bonnet fungi (Mycena s.s.) driven by repeated elements and novel gene families across ecological guilds.</title>
        <authorList>
            <consortium name="Lawrence Berkeley National Laboratory"/>
            <person name="Harder C.B."/>
            <person name="Miyauchi S."/>
            <person name="Viragh M."/>
            <person name="Kuo A."/>
            <person name="Thoen E."/>
            <person name="Andreopoulos B."/>
            <person name="Lu D."/>
            <person name="Skrede I."/>
            <person name="Drula E."/>
            <person name="Henrissat B."/>
            <person name="Morin E."/>
            <person name="Kohler A."/>
            <person name="Barry K."/>
            <person name="LaButti K."/>
            <person name="Morin E."/>
            <person name="Salamov A."/>
            <person name="Lipzen A."/>
            <person name="Mereny Z."/>
            <person name="Hegedus B."/>
            <person name="Baldrian P."/>
            <person name="Stursova M."/>
            <person name="Weitz H."/>
            <person name="Taylor A."/>
            <person name="Grigoriev I.V."/>
            <person name="Nagy L.G."/>
            <person name="Martin F."/>
            <person name="Kauserud H."/>
        </authorList>
    </citation>
    <scope>NUCLEOTIDE SEQUENCE</scope>
    <source>
        <strain evidence="4">CBHHK182m</strain>
    </source>
</reference>
<dbReference type="Pfam" id="PF13637">
    <property type="entry name" value="Ank_4"/>
    <property type="match status" value="1"/>
</dbReference>
<proteinExistence type="predicted"/>
<dbReference type="PANTHER" id="PTHR24198">
    <property type="entry name" value="ANKYRIN REPEAT AND PROTEIN KINASE DOMAIN-CONTAINING PROTEIN"/>
    <property type="match status" value="1"/>
</dbReference>